<name>A0A6J7QJV1_9ZZZZ</name>
<feature type="compositionally biased region" description="Basic and acidic residues" evidence="1">
    <location>
        <begin position="271"/>
        <end position="281"/>
    </location>
</feature>
<reference evidence="2" key="1">
    <citation type="submission" date="2020-05" db="EMBL/GenBank/DDBJ databases">
        <authorList>
            <person name="Chiriac C."/>
            <person name="Salcher M."/>
            <person name="Ghai R."/>
            <person name="Kavagutti S V."/>
        </authorList>
    </citation>
    <scope>NUCLEOTIDE SEQUENCE</scope>
</reference>
<accession>A0A6J7QJV1</accession>
<sequence length="304" mass="32385">MLAAHEVVDRATVVGVADHDRGAQFAAILQSHATRGATLDDHAVHGSQRAHLAATGLDHLDQPGGDHLTATFRVERAAHVVMDDPGVHRDRRLLRPTGVQAAPVVDRRTHLVGEFALVEQLTQRATRPQLERRTLATEDIAALLGHLAQGLHAPLDAGLLGGELLDEALLVFVPTGGHAEREVGEVQRVEPVCVERAELQSVADAEAGEDRGEQPARLALADVVHPDVELVPVVTVMAPEHLSVATGDVVALEHQHPLACAPEAGGGGEPARPRSDDDRIPRLGCHGTSLTTNGGRRRDGRRRP</sequence>
<proteinExistence type="predicted"/>
<protein>
    <submittedName>
        <fullName evidence="2">Unannotated protein</fullName>
    </submittedName>
</protein>
<dbReference type="EMBL" id="CAFBOL010000145">
    <property type="protein sequence ID" value="CAB5017907.1"/>
    <property type="molecule type" value="Genomic_DNA"/>
</dbReference>
<dbReference type="AlphaFoldDB" id="A0A6J7QJV1"/>
<evidence type="ECO:0000313" key="2">
    <source>
        <dbReference type="EMBL" id="CAB5017907.1"/>
    </source>
</evidence>
<evidence type="ECO:0000256" key="1">
    <source>
        <dbReference type="SAM" id="MobiDB-lite"/>
    </source>
</evidence>
<gene>
    <name evidence="2" type="ORF">UFOPK3931_03183</name>
</gene>
<organism evidence="2">
    <name type="scientific">freshwater metagenome</name>
    <dbReference type="NCBI Taxonomy" id="449393"/>
    <lineage>
        <taxon>unclassified sequences</taxon>
        <taxon>metagenomes</taxon>
        <taxon>ecological metagenomes</taxon>
    </lineage>
</organism>
<feature type="region of interest" description="Disordered" evidence="1">
    <location>
        <begin position="260"/>
        <end position="304"/>
    </location>
</feature>